<evidence type="ECO:0000259" key="3">
    <source>
        <dbReference type="Pfam" id="PF20151"/>
    </source>
</evidence>
<keyword evidence="5" id="KW-1185">Reference proteome</keyword>
<keyword evidence="2" id="KW-0812">Transmembrane</keyword>
<accession>A0A4Y7SHL1</accession>
<dbReference type="AlphaFoldDB" id="A0A4Y7SHL1"/>
<name>A0A4Y7SHL1_COPMI</name>
<sequence>MRRPPPPAVYTTVASYCLYVYYVLTTTAEEVSIIFPQRWSRGKLLYATIRYRTLLQIALQFSRDYRNYFSISPMSCKALHIIFTAIGDLAYLACDFSLSLCLSALLQAKPMYLIGIVLLSCGIPFANALFNLVAQFQYPPEPVSLINVELGYPCYMLSEEGWEKTMLNAGRNVRAYVNLVSTAILALLGIVTLVTRYRGKGGRLVQVIRRDGRIHYLSLLVIRVVSAIIWTPAVIPMPELDPNPVYLVLNMANYVLIPILAQRLLVNMRKVDYMGSEPVASKLLFALPAPGSEDNLGNDFDSLEMTQEPSGLRQPGSAGGAKRREVGVRSSSV</sequence>
<feature type="transmembrane region" description="Helical" evidence="2">
    <location>
        <begin position="216"/>
        <end position="235"/>
    </location>
</feature>
<feature type="transmembrane region" description="Helical" evidence="2">
    <location>
        <begin position="6"/>
        <end position="24"/>
    </location>
</feature>
<protein>
    <recommendedName>
        <fullName evidence="3">DUF6533 domain-containing protein</fullName>
    </recommendedName>
</protein>
<dbReference type="Proteomes" id="UP000298030">
    <property type="component" value="Unassembled WGS sequence"/>
</dbReference>
<evidence type="ECO:0000256" key="2">
    <source>
        <dbReference type="SAM" id="Phobius"/>
    </source>
</evidence>
<feature type="transmembrane region" description="Helical" evidence="2">
    <location>
        <begin position="175"/>
        <end position="195"/>
    </location>
</feature>
<feature type="domain" description="DUF6533" evidence="3">
    <location>
        <begin position="10"/>
        <end position="54"/>
    </location>
</feature>
<feature type="transmembrane region" description="Helical" evidence="2">
    <location>
        <begin position="247"/>
        <end position="266"/>
    </location>
</feature>
<feature type="transmembrane region" description="Helical" evidence="2">
    <location>
        <begin position="112"/>
        <end position="134"/>
    </location>
</feature>
<dbReference type="EMBL" id="QPFP01000114">
    <property type="protein sequence ID" value="TEB21346.1"/>
    <property type="molecule type" value="Genomic_DNA"/>
</dbReference>
<organism evidence="4 5">
    <name type="scientific">Coprinellus micaceus</name>
    <name type="common">Glistening ink-cap mushroom</name>
    <name type="synonym">Coprinus micaceus</name>
    <dbReference type="NCBI Taxonomy" id="71717"/>
    <lineage>
        <taxon>Eukaryota</taxon>
        <taxon>Fungi</taxon>
        <taxon>Dikarya</taxon>
        <taxon>Basidiomycota</taxon>
        <taxon>Agaricomycotina</taxon>
        <taxon>Agaricomycetes</taxon>
        <taxon>Agaricomycetidae</taxon>
        <taxon>Agaricales</taxon>
        <taxon>Agaricineae</taxon>
        <taxon>Psathyrellaceae</taxon>
        <taxon>Coprinellus</taxon>
    </lineage>
</organism>
<evidence type="ECO:0000256" key="1">
    <source>
        <dbReference type="SAM" id="MobiDB-lite"/>
    </source>
</evidence>
<evidence type="ECO:0000313" key="5">
    <source>
        <dbReference type="Proteomes" id="UP000298030"/>
    </source>
</evidence>
<keyword evidence="2" id="KW-1133">Transmembrane helix</keyword>
<gene>
    <name evidence="4" type="ORF">FA13DRAFT_1800006</name>
</gene>
<proteinExistence type="predicted"/>
<comment type="caution">
    <text evidence="4">The sequence shown here is derived from an EMBL/GenBank/DDBJ whole genome shotgun (WGS) entry which is preliminary data.</text>
</comment>
<evidence type="ECO:0000313" key="4">
    <source>
        <dbReference type="EMBL" id="TEB21346.1"/>
    </source>
</evidence>
<dbReference type="Pfam" id="PF20151">
    <property type="entry name" value="DUF6533"/>
    <property type="match status" value="1"/>
</dbReference>
<reference evidence="4 5" key="1">
    <citation type="journal article" date="2019" name="Nat. Ecol. Evol.">
        <title>Megaphylogeny resolves global patterns of mushroom evolution.</title>
        <authorList>
            <person name="Varga T."/>
            <person name="Krizsan K."/>
            <person name="Foldi C."/>
            <person name="Dima B."/>
            <person name="Sanchez-Garcia M."/>
            <person name="Sanchez-Ramirez S."/>
            <person name="Szollosi G.J."/>
            <person name="Szarkandi J.G."/>
            <person name="Papp V."/>
            <person name="Albert L."/>
            <person name="Andreopoulos W."/>
            <person name="Angelini C."/>
            <person name="Antonin V."/>
            <person name="Barry K.W."/>
            <person name="Bougher N.L."/>
            <person name="Buchanan P."/>
            <person name="Buyck B."/>
            <person name="Bense V."/>
            <person name="Catcheside P."/>
            <person name="Chovatia M."/>
            <person name="Cooper J."/>
            <person name="Damon W."/>
            <person name="Desjardin D."/>
            <person name="Finy P."/>
            <person name="Geml J."/>
            <person name="Haridas S."/>
            <person name="Hughes K."/>
            <person name="Justo A."/>
            <person name="Karasinski D."/>
            <person name="Kautmanova I."/>
            <person name="Kiss B."/>
            <person name="Kocsube S."/>
            <person name="Kotiranta H."/>
            <person name="LaButti K.M."/>
            <person name="Lechner B.E."/>
            <person name="Liimatainen K."/>
            <person name="Lipzen A."/>
            <person name="Lukacs Z."/>
            <person name="Mihaltcheva S."/>
            <person name="Morgado L.N."/>
            <person name="Niskanen T."/>
            <person name="Noordeloos M.E."/>
            <person name="Ohm R.A."/>
            <person name="Ortiz-Santana B."/>
            <person name="Ovrebo C."/>
            <person name="Racz N."/>
            <person name="Riley R."/>
            <person name="Savchenko A."/>
            <person name="Shiryaev A."/>
            <person name="Soop K."/>
            <person name="Spirin V."/>
            <person name="Szebenyi C."/>
            <person name="Tomsovsky M."/>
            <person name="Tulloss R.E."/>
            <person name="Uehling J."/>
            <person name="Grigoriev I.V."/>
            <person name="Vagvolgyi C."/>
            <person name="Papp T."/>
            <person name="Martin F.M."/>
            <person name="Miettinen O."/>
            <person name="Hibbett D.S."/>
            <person name="Nagy L.G."/>
        </authorList>
    </citation>
    <scope>NUCLEOTIDE SEQUENCE [LARGE SCALE GENOMIC DNA]</scope>
    <source>
        <strain evidence="4 5">FP101781</strain>
    </source>
</reference>
<feature type="transmembrane region" description="Helical" evidence="2">
    <location>
        <begin position="81"/>
        <end position="105"/>
    </location>
</feature>
<dbReference type="InterPro" id="IPR045340">
    <property type="entry name" value="DUF6533"/>
</dbReference>
<feature type="region of interest" description="Disordered" evidence="1">
    <location>
        <begin position="295"/>
        <end position="333"/>
    </location>
</feature>
<keyword evidence="2" id="KW-0472">Membrane</keyword>